<dbReference type="AlphaFoldDB" id="A0A1A6AVW6"/>
<dbReference type="GO" id="GO:0003700">
    <property type="term" value="F:DNA-binding transcription factor activity"/>
    <property type="evidence" value="ECO:0007669"/>
    <property type="project" value="InterPro"/>
</dbReference>
<protein>
    <submittedName>
        <fullName evidence="3">HTH-type transcriptional activator mta</fullName>
    </submittedName>
</protein>
<sequence>MNDEKDRVFTVGELAGLVGVTVRTLQYYDKANLLHSSYNKSHKRVYNIDDLLKLQQILFLKSLGFSLGEIGGKILNHGNYIDLGKVFEGQREIMFSRVQNLNKIIEILDLVISETKAGQKVSMDKLVTILKLMNQGNPYSFVIRYFNDEQLKKINGRMLESPEKQGAAKKVFSQLDVLYHKGVDPTGKEGQKLAEQWWNLVCDFASGDPEMFQALFSAGRDLDNWPESTKDIQKSIEDFLAKALNLYLKQNGIQLENICKKRCKSIEDIQD</sequence>
<dbReference type="PROSITE" id="PS50937">
    <property type="entry name" value="HTH_MERR_2"/>
    <property type="match status" value="1"/>
</dbReference>
<dbReference type="EMBL" id="LROS01000015">
    <property type="protein sequence ID" value="OBR94170.1"/>
    <property type="molecule type" value="Genomic_DNA"/>
</dbReference>
<dbReference type="SMART" id="SM00422">
    <property type="entry name" value="HTH_MERR"/>
    <property type="match status" value="1"/>
</dbReference>
<comment type="caution">
    <text evidence="3">The sequence shown here is derived from an EMBL/GenBank/DDBJ whole genome shotgun (WGS) entry which is preliminary data.</text>
</comment>
<keyword evidence="1" id="KW-0238">DNA-binding</keyword>
<dbReference type="SUPFAM" id="SSF46955">
    <property type="entry name" value="Putative DNA-binding domain"/>
    <property type="match status" value="1"/>
</dbReference>
<dbReference type="InterPro" id="IPR012925">
    <property type="entry name" value="TipAS_dom"/>
</dbReference>
<dbReference type="Pfam" id="PF07739">
    <property type="entry name" value="TipAS"/>
    <property type="match status" value="1"/>
</dbReference>
<dbReference type="CDD" id="cd01106">
    <property type="entry name" value="HTH_TipAL-Mta"/>
    <property type="match status" value="1"/>
</dbReference>
<dbReference type="PANTHER" id="PTHR30204:SF96">
    <property type="entry name" value="CHROMOSOME-ANCHORING PROTEIN RACA"/>
    <property type="match status" value="1"/>
</dbReference>
<dbReference type="InterPro" id="IPR000551">
    <property type="entry name" value="MerR-type_HTH_dom"/>
</dbReference>
<gene>
    <name evidence="3" type="primary">mta_3</name>
    <name evidence="3" type="ORF">CLRAG_17100</name>
</gene>
<reference evidence="3 4" key="1">
    <citation type="journal article" date="2012" name="Front. Microbiol.">
        <title>Draft Genome Sequence of the Virulent Strain 01-B526 of the Fish Pathogen Aeromonas salmonicida.</title>
        <authorList>
            <person name="Charette S.J."/>
            <person name="Brochu F."/>
            <person name="Boyle B."/>
            <person name="Filion G."/>
            <person name="Tanaka K.H."/>
            <person name="Derome N."/>
        </authorList>
    </citation>
    <scope>NUCLEOTIDE SEQUENCE [LARGE SCALE GENOMIC DNA]</scope>
    <source>
        <strain evidence="3 4">P11</strain>
    </source>
</reference>
<dbReference type="PRINTS" id="PR00040">
    <property type="entry name" value="HTHMERR"/>
</dbReference>
<evidence type="ECO:0000313" key="4">
    <source>
        <dbReference type="Proteomes" id="UP000093954"/>
    </source>
</evidence>
<evidence type="ECO:0000256" key="1">
    <source>
        <dbReference type="ARBA" id="ARBA00023125"/>
    </source>
</evidence>
<dbReference type="RefSeq" id="WP_065078015.1">
    <property type="nucleotide sequence ID" value="NZ_LROS01000015.1"/>
</dbReference>
<dbReference type="Gene3D" id="1.10.1660.10">
    <property type="match status" value="1"/>
</dbReference>
<keyword evidence="4" id="KW-1185">Reference proteome</keyword>
<feature type="domain" description="HTH merR-type" evidence="2">
    <location>
        <begin position="8"/>
        <end position="76"/>
    </location>
</feature>
<dbReference type="InterPro" id="IPR047057">
    <property type="entry name" value="MerR_fam"/>
</dbReference>
<dbReference type="Pfam" id="PF13411">
    <property type="entry name" value="MerR_1"/>
    <property type="match status" value="1"/>
</dbReference>
<dbReference type="PATRIC" id="fig|1353534.3.peg.1747"/>
<dbReference type="GO" id="GO:0003677">
    <property type="term" value="F:DNA binding"/>
    <property type="evidence" value="ECO:0007669"/>
    <property type="project" value="UniProtKB-KW"/>
</dbReference>
<proteinExistence type="predicted"/>
<accession>A0A1A6AVW6</accession>
<dbReference type="InterPro" id="IPR009061">
    <property type="entry name" value="DNA-bd_dom_put_sf"/>
</dbReference>
<organism evidence="3 4">
    <name type="scientific">Clostridium ragsdalei P11</name>
    <dbReference type="NCBI Taxonomy" id="1353534"/>
    <lineage>
        <taxon>Bacteria</taxon>
        <taxon>Bacillati</taxon>
        <taxon>Bacillota</taxon>
        <taxon>Clostridia</taxon>
        <taxon>Eubacteriales</taxon>
        <taxon>Clostridiaceae</taxon>
        <taxon>Clostridium</taxon>
    </lineage>
</organism>
<dbReference type="PANTHER" id="PTHR30204">
    <property type="entry name" value="REDOX-CYCLING DRUG-SENSING TRANSCRIPTIONAL ACTIVATOR SOXR"/>
    <property type="match status" value="1"/>
</dbReference>
<evidence type="ECO:0000313" key="3">
    <source>
        <dbReference type="EMBL" id="OBR94170.1"/>
    </source>
</evidence>
<name>A0A1A6AVW6_9CLOT</name>
<dbReference type="Proteomes" id="UP000093954">
    <property type="component" value="Unassembled WGS sequence"/>
</dbReference>
<evidence type="ECO:0000259" key="2">
    <source>
        <dbReference type="PROSITE" id="PS50937"/>
    </source>
</evidence>